<keyword evidence="7 8" id="KW-0998">Cell outer membrane</keyword>
<keyword evidence="4 8" id="KW-0812">Transmembrane</keyword>
<evidence type="ECO:0000256" key="1">
    <source>
        <dbReference type="ARBA" id="ARBA00004571"/>
    </source>
</evidence>
<evidence type="ECO:0000313" key="13">
    <source>
        <dbReference type="EMBL" id="ODP38879.1"/>
    </source>
</evidence>
<dbReference type="InterPro" id="IPR012910">
    <property type="entry name" value="Plug_dom"/>
</dbReference>
<evidence type="ECO:0000256" key="9">
    <source>
        <dbReference type="RuleBase" id="RU003357"/>
    </source>
</evidence>
<proteinExistence type="inferred from homology"/>
<evidence type="ECO:0000259" key="12">
    <source>
        <dbReference type="Pfam" id="PF07715"/>
    </source>
</evidence>
<dbReference type="Proteomes" id="UP000094487">
    <property type="component" value="Unassembled WGS sequence"/>
</dbReference>
<dbReference type="InterPro" id="IPR037066">
    <property type="entry name" value="Plug_dom_sf"/>
</dbReference>
<keyword evidence="5 9" id="KW-0798">TonB box</keyword>
<feature type="domain" description="TonB-dependent receptor plug" evidence="12">
    <location>
        <begin position="51"/>
        <end position="161"/>
    </location>
</feature>
<dbReference type="GO" id="GO:0009279">
    <property type="term" value="C:cell outer membrane"/>
    <property type="evidence" value="ECO:0007669"/>
    <property type="project" value="UniProtKB-SubCell"/>
</dbReference>
<comment type="caution">
    <text evidence="13">The sequence shown here is derived from an EMBL/GenBank/DDBJ whole genome shotgun (WGS) entry which is preliminary data.</text>
</comment>
<dbReference type="AlphaFoldDB" id="A0A1E3LYT4"/>
<comment type="subcellular location">
    <subcellularLocation>
        <location evidence="1 8">Cell outer membrane</location>
        <topology evidence="1 8">Multi-pass membrane protein</topology>
    </subcellularLocation>
</comment>
<dbReference type="EMBL" id="MDDS01000011">
    <property type="protein sequence ID" value="ODP38879.1"/>
    <property type="molecule type" value="Genomic_DNA"/>
</dbReference>
<evidence type="ECO:0000256" key="8">
    <source>
        <dbReference type="PROSITE-ProRule" id="PRU01360"/>
    </source>
</evidence>
<dbReference type="SUPFAM" id="SSF56935">
    <property type="entry name" value="Porins"/>
    <property type="match status" value="1"/>
</dbReference>
<keyword evidence="14" id="KW-1185">Reference proteome</keyword>
<evidence type="ECO:0000313" key="14">
    <source>
        <dbReference type="Proteomes" id="UP000094487"/>
    </source>
</evidence>
<dbReference type="PANTHER" id="PTHR30069:SF28">
    <property type="entry name" value="TONB-DEPENDENT RECEPTOR YNCD-RELATED"/>
    <property type="match status" value="1"/>
</dbReference>
<dbReference type="Gene3D" id="2.170.130.10">
    <property type="entry name" value="TonB-dependent receptor, plug domain"/>
    <property type="match status" value="1"/>
</dbReference>
<keyword evidence="10" id="KW-0732">Signal</keyword>
<name>A0A1E3LYT4_9SPHN</name>
<evidence type="ECO:0000256" key="7">
    <source>
        <dbReference type="ARBA" id="ARBA00023237"/>
    </source>
</evidence>
<dbReference type="STRING" id="1888892.BFL28_13240"/>
<evidence type="ECO:0000259" key="11">
    <source>
        <dbReference type="Pfam" id="PF00593"/>
    </source>
</evidence>
<dbReference type="Gene3D" id="2.40.170.20">
    <property type="entry name" value="TonB-dependent receptor, beta-barrel domain"/>
    <property type="match status" value="1"/>
</dbReference>
<dbReference type="Pfam" id="PF00593">
    <property type="entry name" value="TonB_dep_Rec_b-barrel"/>
    <property type="match status" value="1"/>
</dbReference>
<reference evidence="13 14" key="1">
    <citation type="submission" date="2016-08" db="EMBL/GenBank/DDBJ databases">
        <title>Draft genome of the agarase producing Sphingomonas sp. MCT13.</title>
        <authorList>
            <person name="D'Andrea M.M."/>
            <person name="Rossolini G.M."/>
            <person name="Thaller M.C."/>
        </authorList>
    </citation>
    <scope>NUCLEOTIDE SEQUENCE [LARGE SCALE GENOMIC DNA]</scope>
    <source>
        <strain evidence="13 14">MCT13</strain>
    </source>
</reference>
<accession>A0A1E3LYT4</accession>
<evidence type="ECO:0000256" key="2">
    <source>
        <dbReference type="ARBA" id="ARBA00022448"/>
    </source>
</evidence>
<evidence type="ECO:0000256" key="10">
    <source>
        <dbReference type="SAM" id="SignalP"/>
    </source>
</evidence>
<evidence type="ECO:0000256" key="6">
    <source>
        <dbReference type="ARBA" id="ARBA00023136"/>
    </source>
</evidence>
<dbReference type="GO" id="GO:0015344">
    <property type="term" value="F:siderophore uptake transmembrane transporter activity"/>
    <property type="evidence" value="ECO:0007669"/>
    <property type="project" value="TreeGrafter"/>
</dbReference>
<keyword evidence="6 8" id="KW-0472">Membrane</keyword>
<dbReference type="InterPro" id="IPR039426">
    <property type="entry name" value="TonB-dep_rcpt-like"/>
</dbReference>
<evidence type="ECO:0000256" key="5">
    <source>
        <dbReference type="ARBA" id="ARBA00023077"/>
    </source>
</evidence>
<dbReference type="GO" id="GO:0044718">
    <property type="term" value="P:siderophore transmembrane transport"/>
    <property type="evidence" value="ECO:0007669"/>
    <property type="project" value="TreeGrafter"/>
</dbReference>
<gene>
    <name evidence="13" type="ORF">BFL28_13240</name>
</gene>
<dbReference type="InterPro" id="IPR000531">
    <property type="entry name" value="Beta-barrel_TonB"/>
</dbReference>
<protein>
    <submittedName>
        <fullName evidence="13">Uncharacterized protein</fullName>
    </submittedName>
</protein>
<organism evidence="13 14">
    <name type="scientific">Sphingomonas turrisvirgatae</name>
    <dbReference type="NCBI Taxonomy" id="1888892"/>
    <lineage>
        <taxon>Bacteria</taxon>
        <taxon>Pseudomonadati</taxon>
        <taxon>Pseudomonadota</taxon>
        <taxon>Alphaproteobacteria</taxon>
        <taxon>Sphingomonadales</taxon>
        <taxon>Sphingomonadaceae</taxon>
        <taxon>Sphingomonas</taxon>
    </lineage>
</organism>
<sequence length="684" mass="74497">MVLKFLAAASATALVWPLATHAQGVVLEAESPDADDGEIIVRGRNIISNVETIAGNASIISADQVETGRAGNVGDALRYQPGVVAQTASGGEATRLSMRGSGIIRNPFTWGTGIQMLLDGLPMTTAEGSPYEFFEPLANNHMEVYRGANSFDYSPTTQGGAINYVPHNGTNAAGLLLRAEGGSFGYNRQQISSGNVLGPVDYYVSATRFKMNGFRRHSASESKRIVGDVGVRITPSLQLRTYAIYAEQDTKMASGITLAQLYNDPRANNTTVGDRQAPGSVLIGSTLDWNLGNGQQLKLGAVFKDYEVRNVRIAIPDWWDIQDIGLSARYIADHDLFGVRAKTEIAVLYTALLPGSIDRKFSADYSTLRQYASFKGVDATFLIKNDLEVADRLWVTTALAAIKQTRSSHITVPVRDFIDQRHFNWAPRLGVRYDSGEIQLFANYSRSVEAPIAHALPQLTGGLYTYNADIREQVQDTVEAGVRGKIGGLHWSLAAYRTLVQRELLNVQVSPAVGANPAVVIATNAKSPTIHQGIEAGIEGVLWDNGTFKLNTQQAFSFNDFHYRNEPSFGSSQLPGVPRALYQGSFQIEHKSGFFVGAGTELLLGRYAADYSNSIWARPYQTLDLRAGWSSKDKGWQIFLDAKNVTDSRYAAFVLPVYDARGVDSAAYYQAQGANVTLGVTKAF</sequence>
<dbReference type="RefSeq" id="WP_069319483.1">
    <property type="nucleotide sequence ID" value="NZ_MDDS01000011.1"/>
</dbReference>
<dbReference type="Pfam" id="PF07715">
    <property type="entry name" value="Plug"/>
    <property type="match status" value="1"/>
</dbReference>
<evidence type="ECO:0000256" key="3">
    <source>
        <dbReference type="ARBA" id="ARBA00022452"/>
    </source>
</evidence>
<dbReference type="PANTHER" id="PTHR30069">
    <property type="entry name" value="TONB-DEPENDENT OUTER MEMBRANE RECEPTOR"/>
    <property type="match status" value="1"/>
</dbReference>
<dbReference type="InterPro" id="IPR036942">
    <property type="entry name" value="Beta-barrel_TonB_sf"/>
</dbReference>
<evidence type="ECO:0000256" key="4">
    <source>
        <dbReference type="ARBA" id="ARBA00022692"/>
    </source>
</evidence>
<feature type="domain" description="TonB-dependent receptor-like beta-barrel" evidence="11">
    <location>
        <begin position="257"/>
        <end position="645"/>
    </location>
</feature>
<keyword evidence="2 8" id="KW-0813">Transport</keyword>
<comment type="similarity">
    <text evidence="8 9">Belongs to the TonB-dependent receptor family.</text>
</comment>
<feature type="signal peptide" evidence="10">
    <location>
        <begin position="1"/>
        <end position="22"/>
    </location>
</feature>
<keyword evidence="3 8" id="KW-1134">Transmembrane beta strand</keyword>
<feature type="chain" id="PRO_5009132198" evidence="10">
    <location>
        <begin position="23"/>
        <end position="684"/>
    </location>
</feature>
<dbReference type="PROSITE" id="PS52016">
    <property type="entry name" value="TONB_DEPENDENT_REC_3"/>
    <property type="match status" value="1"/>
</dbReference>